<organism evidence="1 2">
    <name type="scientific">bacterium (Candidatus Blackallbacteria) CG17_big_fil_post_rev_8_21_14_2_50_48_46</name>
    <dbReference type="NCBI Taxonomy" id="2014261"/>
    <lineage>
        <taxon>Bacteria</taxon>
        <taxon>Candidatus Blackallbacteria</taxon>
    </lineage>
</organism>
<reference evidence="1 2" key="1">
    <citation type="submission" date="2017-09" db="EMBL/GenBank/DDBJ databases">
        <title>Depth-based differentiation of microbial function through sediment-hosted aquifers and enrichment of novel symbionts in the deep terrestrial subsurface.</title>
        <authorList>
            <person name="Probst A.J."/>
            <person name="Ladd B."/>
            <person name="Jarett J.K."/>
            <person name="Geller-Mcgrath D.E."/>
            <person name="Sieber C.M."/>
            <person name="Emerson J.B."/>
            <person name="Anantharaman K."/>
            <person name="Thomas B.C."/>
            <person name="Malmstrom R."/>
            <person name="Stieglmeier M."/>
            <person name="Klingl A."/>
            <person name="Woyke T."/>
            <person name="Ryan C.M."/>
            <person name="Banfield J.F."/>
        </authorList>
    </citation>
    <scope>NUCLEOTIDE SEQUENCE [LARGE SCALE GENOMIC DNA]</scope>
    <source>
        <strain evidence="1">CG17_big_fil_post_rev_8_21_14_2_50_48_46</strain>
    </source>
</reference>
<accession>A0A2M7FXH5</accession>
<dbReference type="Proteomes" id="UP000231019">
    <property type="component" value="Unassembled WGS sequence"/>
</dbReference>
<dbReference type="AlphaFoldDB" id="A0A2M7FXH5"/>
<name>A0A2M7FXH5_9BACT</name>
<sequence length="118" mass="13775">MPCHNHQTLPEVIVKTQSLNAQNIAGESRIRILKELKELRTAQASGSPLSFMREEDLKNQFLAMPGEFYNLLEKGNMPPSWAPELMKQIKWPYYKPLTPKNRVLLLQYAKPYSEKYLR</sequence>
<evidence type="ECO:0000313" key="1">
    <source>
        <dbReference type="EMBL" id="PIW13845.1"/>
    </source>
</evidence>
<evidence type="ECO:0000313" key="2">
    <source>
        <dbReference type="Proteomes" id="UP000231019"/>
    </source>
</evidence>
<gene>
    <name evidence="1" type="ORF">COW36_24575</name>
</gene>
<comment type="caution">
    <text evidence="1">The sequence shown here is derived from an EMBL/GenBank/DDBJ whole genome shotgun (WGS) entry which is preliminary data.</text>
</comment>
<proteinExistence type="predicted"/>
<dbReference type="EMBL" id="PFFQ01000066">
    <property type="protein sequence ID" value="PIW13845.1"/>
    <property type="molecule type" value="Genomic_DNA"/>
</dbReference>
<protein>
    <submittedName>
        <fullName evidence="1">Uncharacterized protein</fullName>
    </submittedName>
</protein>